<evidence type="ECO:0000256" key="8">
    <source>
        <dbReference type="SAM" id="Phobius"/>
    </source>
</evidence>
<protein>
    <recommendedName>
        <fullName evidence="13">DUF2029 domain-containing protein</fullName>
    </recommendedName>
</protein>
<dbReference type="InterPro" id="IPR018584">
    <property type="entry name" value="GT87"/>
</dbReference>
<keyword evidence="2" id="KW-1003">Cell membrane</keyword>
<evidence type="ECO:0000256" key="1">
    <source>
        <dbReference type="ARBA" id="ARBA00004651"/>
    </source>
</evidence>
<comment type="subcellular location">
    <subcellularLocation>
        <location evidence="1">Cell membrane</location>
        <topology evidence="1">Multi-pass membrane protein</topology>
    </subcellularLocation>
</comment>
<name>A0A099J398_9MICO</name>
<dbReference type="Proteomes" id="UP000029864">
    <property type="component" value="Unassembled WGS sequence"/>
</dbReference>
<dbReference type="Pfam" id="PF09594">
    <property type="entry name" value="GT87"/>
    <property type="match status" value="1"/>
</dbReference>
<dbReference type="Proteomes" id="UP000561726">
    <property type="component" value="Unassembled WGS sequence"/>
</dbReference>
<dbReference type="AlphaFoldDB" id="A0A099J398"/>
<keyword evidence="6 8" id="KW-0472">Membrane</keyword>
<dbReference type="GO" id="GO:0005886">
    <property type="term" value="C:plasma membrane"/>
    <property type="evidence" value="ECO:0007669"/>
    <property type="project" value="UniProtKB-SubCell"/>
</dbReference>
<keyword evidence="4 8" id="KW-0812">Transmembrane</keyword>
<reference evidence="10 12" key="2">
    <citation type="submission" date="2020-08" db="EMBL/GenBank/DDBJ databases">
        <title>Sequencing the genomes of 1000 actinobacteria strains.</title>
        <authorList>
            <person name="Klenk H.-P."/>
        </authorList>
    </citation>
    <scope>NUCLEOTIDE SEQUENCE [LARGE SCALE GENOMIC DNA]</scope>
    <source>
        <strain evidence="10 12">DSM 21065</strain>
    </source>
</reference>
<keyword evidence="5 8" id="KW-1133">Transmembrane helix</keyword>
<feature type="transmembrane region" description="Helical" evidence="8">
    <location>
        <begin position="238"/>
        <end position="256"/>
    </location>
</feature>
<feature type="transmembrane region" description="Helical" evidence="8">
    <location>
        <begin position="33"/>
        <end position="54"/>
    </location>
</feature>
<dbReference type="EMBL" id="JPXF01000116">
    <property type="protein sequence ID" value="KGJ71918.1"/>
    <property type="molecule type" value="Genomic_DNA"/>
</dbReference>
<evidence type="ECO:0008006" key="13">
    <source>
        <dbReference type="Google" id="ProtNLM"/>
    </source>
</evidence>
<evidence type="ECO:0000313" key="9">
    <source>
        <dbReference type="EMBL" id="KGJ71918.1"/>
    </source>
</evidence>
<dbReference type="GO" id="GO:0016758">
    <property type="term" value="F:hexosyltransferase activity"/>
    <property type="evidence" value="ECO:0007669"/>
    <property type="project" value="InterPro"/>
</dbReference>
<feature type="transmembrane region" description="Helical" evidence="8">
    <location>
        <begin position="61"/>
        <end position="80"/>
    </location>
</feature>
<evidence type="ECO:0000256" key="7">
    <source>
        <dbReference type="ARBA" id="ARBA00024033"/>
    </source>
</evidence>
<feature type="transmembrane region" description="Helical" evidence="8">
    <location>
        <begin position="187"/>
        <end position="207"/>
    </location>
</feature>
<comment type="caution">
    <text evidence="9">The sequence shown here is derived from an EMBL/GenBank/DDBJ whole genome shotgun (WGS) entry which is preliminary data.</text>
</comment>
<dbReference type="OrthoDB" id="3362857at2"/>
<dbReference type="EMBL" id="JACHBQ010000001">
    <property type="protein sequence ID" value="MBB5642107.1"/>
    <property type="molecule type" value="Genomic_DNA"/>
</dbReference>
<dbReference type="RefSeq" id="WP_035839704.1">
    <property type="nucleotide sequence ID" value="NZ_JACHBQ010000001.1"/>
</dbReference>
<reference evidence="9 11" key="1">
    <citation type="submission" date="2014-08" db="EMBL/GenBank/DDBJ databases">
        <authorList>
            <person name="Sisinthy S."/>
        </authorList>
    </citation>
    <scope>NUCLEOTIDE SEQUENCE [LARGE SCALE GENOMIC DNA]</scope>
    <source>
        <strain evidence="9 11">RuG17</strain>
    </source>
</reference>
<gene>
    <name evidence="10" type="ORF">BJ997_002655</name>
    <name evidence="9" type="ORF">GY21_18945</name>
</gene>
<evidence type="ECO:0000256" key="5">
    <source>
        <dbReference type="ARBA" id="ARBA00022989"/>
    </source>
</evidence>
<keyword evidence="3" id="KW-0808">Transferase</keyword>
<evidence type="ECO:0000256" key="3">
    <source>
        <dbReference type="ARBA" id="ARBA00022679"/>
    </source>
</evidence>
<evidence type="ECO:0000313" key="12">
    <source>
        <dbReference type="Proteomes" id="UP000561726"/>
    </source>
</evidence>
<feature type="transmembrane region" description="Helical" evidence="8">
    <location>
        <begin position="262"/>
        <end position="283"/>
    </location>
</feature>
<comment type="similarity">
    <text evidence="7">Belongs to the glycosyltransferase 87 family.</text>
</comment>
<dbReference type="STRING" id="1001240.GY21_18945"/>
<keyword evidence="11" id="KW-1185">Reference proteome</keyword>
<evidence type="ECO:0000256" key="4">
    <source>
        <dbReference type="ARBA" id="ARBA00022692"/>
    </source>
</evidence>
<feature type="transmembrane region" description="Helical" evidence="8">
    <location>
        <begin position="290"/>
        <end position="317"/>
    </location>
</feature>
<evidence type="ECO:0000256" key="2">
    <source>
        <dbReference type="ARBA" id="ARBA00022475"/>
    </source>
</evidence>
<evidence type="ECO:0000313" key="10">
    <source>
        <dbReference type="EMBL" id="MBB5642107.1"/>
    </source>
</evidence>
<feature type="transmembrane region" description="Helical" evidence="8">
    <location>
        <begin position="373"/>
        <end position="400"/>
    </location>
</feature>
<evidence type="ECO:0000313" key="11">
    <source>
        <dbReference type="Proteomes" id="UP000029864"/>
    </source>
</evidence>
<feature type="transmembrane region" description="Helical" evidence="8">
    <location>
        <begin position="337"/>
        <end position="361"/>
    </location>
</feature>
<evidence type="ECO:0000256" key="6">
    <source>
        <dbReference type="ARBA" id="ARBA00023136"/>
    </source>
</evidence>
<sequence length="474" mass="51078">MRIVLVSLLLLLSTALTGYTVLSYDNFQPDPDSTALVVCTGLLWLLFALSLLALRGVKGRAIVVLVLAGSVVLGGAALVGPPNTSTDSARYAWDGIVQNAGISPYAYPPTDERLDSLRPDWLFPEPVINKRGDAVCRGERIQRARTDQTDELFCSALNRTNVPTIYPPASEIFFAGVRAVTGPTPQYWPLQLAGLLLSVGTTVMLLVGMKRRGIDLRHAALWAWCPLVATEAVNNSHVDMLGVVFTLAAAFLVSSGKQWRGGIMLGVAIATKLIPVIAAPAMLRRRGWKVIIASVVTFALLYVPYVLATGIGVLGYLPGYLTEEGYQDGSRFALISLFAPGSAAIWVAGALLAIIALLVFLKTDPDAPWVGQLVMIGSTLLILSPRYPWYALLLLPFIALSGRWEWLMVPLALSLRLLEPSLAVTQASMALAVIVIVAVSLRRAGPGATGRLLRQPGRLIARVRDRASRPVQRS</sequence>
<feature type="transmembrane region" description="Helical" evidence="8">
    <location>
        <begin position="420"/>
        <end position="441"/>
    </location>
</feature>
<organism evidence="9 11">
    <name type="scientific">Cryobacterium roopkundense</name>
    <dbReference type="NCBI Taxonomy" id="1001240"/>
    <lineage>
        <taxon>Bacteria</taxon>
        <taxon>Bacillati</taxon>
        <taxon>Actinomycetota</taxon>
        <taxon>Actinomycetes</taxon>
        <taxon>Micrococcales</taxon>
        <taxon>Microbacteriaceae</taxon>
        <taxon>Cryobacterium</taxon>
    </lineage>
</organism>
<dbReference type="eggNOG" id="COG1216">
    <property type="taxonomic scope" value="Bacteria"/>
</dbReference>
<accession>A0A099J398</accession>
<proteinExistence type="inferred from homology"/>